<keyword evidence="2" id="KW-1185">Reference proteome</keyword>
<comment type="caution">
    <text evidence="1">The sequence shown here is derived from an EMBL/GenBank/DDBJ whole genome shotgun (WGS) entry which is preliminary data.</text>
</comment>
<dbReference type="Proteomes" id="UP000024635">
    <property type="component" value="Unassembled WGS sequence"/>
</dbReference>
<organism evidence="1 2">
    <name type="scientific">Ancylostoma ceylanicum</name>
    <dbReference type="NCBI Taxonomy" id="53326"/>
    <lineage>
        <taxon>Eukaryota</taxon>
        <taxon>Metazoa</taxon>
        <taxon>Ecdysozoa</taxon>
        <taxon>Nematoda</taxon>
        <taxon>Chromadorea</taxon>
        <taxon>Rhabditida</taxon>
        <taxon>Rhabditina</taxon>
        <taxon>Rhabditomorpha</taxon>
        <taxon>Strongyloidea</taxon>
        <taxon>Ancylostomatidae</taxon>
        <taxon>Ancylostomatinae</taxon>
        <taxon>Ancylostoma</taxon>
    </lineage>
</organism>
<proteinExistence type="predicted"/>
<sequence>MAEAFERVLLDAAYCDLAIEDEEDLEEDNNEKMDVDWDTDCEHRNSQLNFDHRIRGQAHTSRTGISE</sequence>
<reference evidence="2" key="1">
    <citation type="journal article" date="2015" name="Nat. Genet.">
        <title>The genome and transcriptome of the zoonotic hookworm Ancylostoma ceylanicum identify infection-specific gene families.</title>
        <authorList>
            <person name="Schwarz E.M."/>
            <person name="Hu Y."/>
            <person name="Antoshechkin I."/>
            <person name="Miller M.M."/>
            <person name="Sternberg P.W."/>
            <person name="Aroian R.V."/>
        </authorList>
    </citation>
    <scope>NUCLEOTIDE SEQUENCE</scope>
    <source>
        <strain evidence="2">HY135</strain>
    </source>
</reference>
<evidence type="ECO:0000313" key="1">
    <source>
        <dbReference type="EMBL" id="EYB85836.1"/>
    </source>
</evidence>
<dbReference type="AlphaFoldDB" id="A0A016S5S4"/>
<protein>
    <submittedName>
        <fullName evidence="1">Uncharacterized protein</fullName>
    </submittedName>
</protein>
<accession>A0A016S5S4</accession>
<gene>
    <name evidence="1" type="primary">Acey_s0290.g1551</name>
    <name evidence="1" type="ORF">Y032_0290g1551</name>
</gene>
<name>A0A016S5S4_9BILA</name>
<evidence type="ECO:0000313" key="2">
    <source>
        <dbReference type="Proteomes" id="UP000024635"/>
    </source>
</evidence>
<dbReference type="EMBL" id="JARK01001626">
    <property type="protein sequence ID" value="EYB85836.1"/>
    <property type="molecule type" value="Genomic_DNA"/>
</dbReference>